<gene>
    <name evidence="1" type="ORF">GCM10009544_03490</name>
</gene>
<dbReference type="EMBL" id="BAAAHB010000001">
    <property type="protein sequence ID" value="GAA0443971.1"/>
    <property type="molecule type" value="Genomic_DNA"/>
</dbReference>
<proteinExistence type="predicted"/>
<organism evidence="1 2">
    <name type="scientific">Streptomyces stramineus</name>
    <dbReference type="NCBI Taxonomy" id="173861"/>
    <lineage>
        <taxon>Bacteria</taxon>
        <taxon>Bacillati</taxon>
        <taxon>Actinomycetota</taxon>
        <taxon>Actinomycetes</taxon>
        <taxon>Kitasatosporales</taxon>
        <taxon>Streptomycetaceae</taxon>
        <taxon>Streptomyces</taxon>
    </lineage>
</organism>
<reference evidence="1 2" key="1">
    <citation type="journal article" date="2019" name="Int. J. Syst. Evol. Microbiol.">
        <title>The Global Catalogue of Microorganisms (GCM) 10K type strain sequencing project: providing services to taxonomists for standard genome sequencing and annotation.</title>
        <authorList>
            <consortium name="The Broad Institute Genomics Platform"/>
            <consortium name="The Broad Institute Genome Sequencing Center for Infectious Disease"/>
            <person name="Wu L."/>
            <person name="Ma J."/>
        </authorList>
    </citation>
    <scope>NUCLEOTIDE SEQUENCE [LARGE SCALE GENOMIC DNA]</scope>
    <source>
        <strain evidence="1 2">JCM 10649</strain>
    </source>
</reference>
<accession>A0ABN0ZD64</accession>
<evidence type="ECO:0000313" key="1">
    <source>
        <dbReference type="EMBL" id="GAA0443971.1"/>
    </source>
</evidence>
<dbReference type="Proteomes" id="UP001499895">
    <property type="component" value="Unassembled WGS sequence"/>
</dbReference>
<sequence>MYKATPPNGFIESLWPTRRTVAALLVLLLQTCAGTRRTGMWTGILFCGLPLAPARSLQTPGERLLTFMP</sequence>
<name>A0ABN0ZD64_9ACTN</name>
<comment type="caution">
    <text evidence="1">The sequence shown here is derived from an EMBL/GenBank/DDBJ whole genome shotgun (WGS) entry which is preliminary data.</text>
</comment>
<keyword evidence="2" id="KW-1185">Reference proteome</keyword>
<protein>
    <submittedName>
        <fullName evidence="1">Uncharacterized protein</fullName>
    </submittedName>
</protein>
<evidence type="ECO:0000313" key="2">
    <source>
        <dbReference type="Proteomes" id="UP001499895"/>
    </source>
</evidence>